<evidence type="ECO:0000313" key="1">
    <source>
        <dbReference type="EMBL" id="KHG03193.1"/>
    </source>
</evidence>
<proteinExistence type="predicted"/>
<dbReference type="AlphaFoldDB" id="A0A0B0MM51"/>
<gene>
    <name evidence="1" type="ORF">F383_06560</name>
</gene>
<keyword evidence="2" id="KW-1185">Reference proteome</keyword>
<protein>
    <submittedName>
        <fullName evidence="1">ADP-ribosylation factor-like protein 10</fullName>
    </submittedName>
</protein>
<accession>A0A0B0MM51</accession>
<comment type="caution">
    <text evidence="1">The sequence shown here is derived from an EMBL/GenBank/DDBJ whole genome shotgun (WGS) entry which is preliminary data.</text>
</comment>
<evidence type="ECO:0000313" key="2">
    <source>
        <dbReference type="Proteomes" id="UP000032142"/>
    </source>
</evidence>
<dbReference type="Proteomes" id="UP000032142">
    <property type="component" value="Unassembled WGS sequence"/>
</dbReference>
<reference evidence="2" key="1">
    <citation type="submission" date="2014-09" db="EMBL/GenBank/DDBJ databases">
        <authorList>
            <person name="Mudge J."/>
            <person name="Ramaraj T."/>
            <person name="Lindquist I.E."/>
            <person name="Bharti A.K."/>
            <person name="Sundararajan A."/>
            <person name="Cameron C.T."/>
            <person name="Woodward J.E."/>
            <person name="May G.D."/>
            <person name="Brubaker C."/>
            <person name="Broadhvest J."/>
            <person name="Wilkins T.A."/>
        </authorList>
    </citation>
    <scope>NUCLEOTIDE SEQUENCE</scope>
    <source>
        <strain evidence="2">cv. AKA8401</strain>
    </source>
</reference>
<name>A0A0B0MM51_GOSAR</name>
<organism evidence="1 2">
    <name type="scientific">Gossypium arboreum</name>
    <name type="common">Tree cotton</name>
    <name type="synonym">Gossypium nanking</name>
    <dbReference type="NCBI Taxonomy" id="29729"/>
    <lineage>
        <taxon>Eukaryota</taxon>
        <taxon>Viridiplantae</taxon>
        <taxon>Streptophyta</taxon>
        <taxon>Embryophyta</taxon>
        <taxon>Tracheophyta</taxon>
        <taxon>Spermatophyta</taxon>
        <taxon>Magnoliopsida</taxon>
        <taxon>eudicotyledons</taxon>
        <taxon>Gunneridae</taxon>
        <taxon>Pentapetalae</taxon>
        <taxon>rosids</taxon>
        <taxon>malvids</taxon>
        <taxon>Malvales</taxon>
        <taxon>Malvaceae</taxon>
        <taxon>Malvoideae</taxon>
        <taxon>Gossypium</taxon>
    </lineage>
</organism>
<dbReference type="EMBL" id="JRRC01333572">
    <property type="protein sequence ID" value="KHG03193.1"/>
    <property type="molecule type" value="Genomic_DNA"/>
</dbReference>
<sequence>MSSHRTTTIRWLTACRQWPISPTEENSDYAHDGLVWRTWLGRGTWVRGERWWRAWVVAVKCGHMVAEGRQQI</sequence>